<accession>A0A3S4R5N7</accession>
<dbReference type="PANTHER" id="PTHR10974:SF48">
    <property type="entry name" value="SULFATASE DOMAIN-CONTAINING PROTEIN"/>
    <property type="match status" value="1"/>
</dbReference>
<dbReference type="EMBL" id="NCKU01001527">
    <property type="protein sequence ID" value="RWS11903.1"/>
    <property type="molecule type" value="Genomic_DNA"/>
</dbReference>
<dbReference type="InterPro" id="IPR004245">
    <property type="entry name" value="DUF229"/>
</dbReference>
<dbReference type="GO" id="GO:0005615">
    <property type="term" value="C:extracellular space"/>
    <property type="evidence" value="ECO:0007669"/>
    <property type="project" value="TreeGrafter"/>
</dbReference>
<dbReference type="CDD" id="cd16021">
    <property type="entry name" value="ALP_like"/>
    <property type="match status" value="1"/>
</dbReference>
<dbReference type="Pfam" id="PF02995">
    <property type="entry name" value="DUF229"/>
    <property type="match status" value="1"/>
</dbReference>
<proteinExistence type="predicted"/>
<evidence type="ECO:0000313" key="2">
    <source>
        <dbReference type="EMBL" id="RWS11903.1"/>
    </source>
</evidence>
<evidence type="ECO:0000313" key="3">
    <source>
        <dbReference type="EMBL" id="RWS13880.1"/>
    </source>
</evidence>
<dbReference type="STRING" id="1965070.A0A3S4R5N7"/>
<evidence type="ECO:0000313" key="4">
    <source>
        <dbReference type="Proteomes" id="UP000285301"/>
    </source>
</evidence>
<comment type="caution">
    <text evidence="2">The sequence shown here is derived from an EMBL/GenBank/DDBJ whole genome shotgun (WGS) entry which is preliminary data.</text>
</comment>
<dbReference type="SUPFAM" id="SSF53649">
    <property type="entry name" value="Alkaline phosphatase-like"/>
    <property type="match status" value="1"/>
</dbReference>
<dbReference type="OrthoDB" id="6412187at2759"/>
<dbReference type="Gene3D" id="3.40.720.10">
    <property type="entry name" value="Alkaline Phosphatase, subunit A"/>
    <property type="match status" value="1"/>
</dbReference>
<evidence type="ECO:0000313" key="1">
    <source>
        <dbReference type="EMBL" id="RWS06983.1"/>
    </source>
</evidence>
<keyword evidence="4" id="KW-1185">Reference proteome</keyword>
<dbReference type="InterPro" id="IPR017850">
    <property type="entry name" value="Alkaline_phosphatase_core_sf"/>
</dbReference>
<reference evidence="2" key="2">
    <citation type="submission" date="2018-11" db="EMBL/GenBank/DDBJ databases">
        <title>Trombidioid mite genomics.</title>
        <authorList>
            <person name="Dong X."/>
        </authorList>
    </citation>
    <scope>NUCLEOTIDE SEQUENCE</scope>
    <source>
        <strain evidence="2">UoL-WK</strain>
    </source>
</reference>
<dbReference type="AlphaFoldDB" id="A0A3S4R5N7"/>
<protein>
    <submittedName>
        <fullName evidence="2">Uncharacterized protein</fullName>
    </submittedName>
</protein>
<dbReference type="EMBL" id="NCKU01000857">
    <property type="protein sequence ID" value="RWS13880.1"/>
    <property type="molecule type" value="Genomic_DNA"/>
</dbReference>
<sequence>MQILPLTECNLPLHLKPNDSSILKYVKKKANRVKCNENKAAKYYYKIDGSGRSLTYVDKNGVLITSKKLSNVKCFYRTFDRKGTSDNYLQFGRFRPLPPKLDLNELSADFVSVECRKFKKFIVYKNNHFYPSTVRRVKREEENDERISVVILVLESLSRLNYLRFMQQTKQALESMGNIFYLEGLTKLADNSFPNMTPFLTGLRARPNEFPNNISYNGPYDELPFLWKDFAAKGYKTSLIEEHPKITLYNYLARGFLHKPVDWYPRPYWIRVFQENTRRRDFCYNYQPLVEIFLEQKKQFLRKMKSSPIFMFSFYIEVTHNDFNNVQLIDSHYANFIQEFKDQLNSTIFILMGDHGNRYGAVLETFIGKVESRMPLFAMHLPEKLLQKHSHLKHFLELNKQRLTTWLDVHRTLLDVAAANYSIIRDKSKSRSYSVWRQAVPLDRNCAEALIPESYCVCDQREELNVSDAKVQKAAEVLVLKLNAILKQEKKCKKLFLHEIKSCSLIYHSHALINKEKQSERRYELVIDVKPSNAVFRGQVIEKSGEWEQRTEISRINAYKDQSYCVNDRFLKKFCFC</sequence>
<organism evidence="2 4">
    <name type="scientific">Dinothrombium tinctorium</name>
    <dbReference type="NCBI Taxonomy" id="1965070"/>
    <lineage>
        <taxon>Eukaryota</taxon>
        <taxon>Metazoa</taxon>
        <taxon>Ecdysozoa</taxon>
        <taxon>Arthropoda</taxon>
        <taxon>Chelicerata</taxon>
        <taxon>Arachnida</taxon>
        <taxon>Acari</taxon>
        <taxon>Acariformes</taxon>
        <taxon>Trombidiformes</taxon>
        <taxon>Prostigmata</taxon>
        <taxon>Anystina</taxon>
        <taxon>Parasitengona</taxon>
        <taxon>Trombidioidea</taxon>
        <taxon>Trombidiidae</taxon>
        <taxon>Dinothrombium</taxon>
    </lineage>
</organism>
<dbReference type="PANTHER" id="PTHR10974">
    <property type="entry name" value="FI08016P-RELATED"/>
    <property type="match status" value="1"/>
</dbReference>
<dbReference type="EMBL" id="NCKU01003754">
    <property type="protein sequence ID" value="RWS06983.1"/>
    <property type="molecule type" value="Genomic_DNA"/>
</dbReference>
<name>A0A3S4R5N7_9ACAR</name>
<dbReference type="FunFam" id="3.40.720.10:FF:000017">
    <property type="entry name" value="Predicted protein"/>
    <property type="match status" value="1"/>
</dbReference>
<dbReference type="Proteomes" id="UP000285301">
    <property type="component" value="Unassembled WGS sequence"/>
</dbReference>
<gene>
    <name evidence="2" type="ORF">B4U79_02454</name>
    <name evidence="1" type="ORF">B4U79_09644</name>
    <name evidence="3" type="ORF">B4U79_10917</name>
</gene>
<reference evidence="2 4" key="1">
    <citation type="journal article" date="2018" name="Gigascience">
        <title>Genomes of trombidid mites reveal novel predicted allergens and laterally-transferred genes associated with secondary metabolism.</title>
        <authorList>
            <person name="Dong X."/>
            <person name="Chaisiri K."/>
            <person name="Xia D."/>
            <person name="Armstrong S.D."/>
            <person name="Fang Y."/>
            <person name="Donnelly M.J."/>
            <person name="Kadowaki T."/>
            <person name="McGarry J.W."/>
            <person name="Darby A.C."/>
            <person name="Makepeace B.L."/>
        </authorList>
    </citation>
    <scope>NUCLEOTIDE SEQUENCE [LARGE SCALE GENOMIC DNA]</scope>
    <source>
        <strain evidence="2">UoL-WK</strain>
    </source>
</reference>